<proteinExistence type="predicted"/>
<accession>A3IHT6</accession>
<protein>
    <submittedName>
        <fullName evidence="1">Uncharacterized protein</fullName>
    </submittedName>
</protein>
<sequence length="37" mass="4354">MKSRILNLFLEPLSYLSQMAPLKLSLILDQKLFIFKT</sequence>
<evidence type="ECO:0000313" key="2">
    <source>
        <dbReference type="Proteomes" id="UP000003781"/>
    </source>
</evidence>
<dbReference type="EMBL" id="AAXW01000002">
    <property type="protein sequence ID" value="EAZ93368.1"/>
    <property type="molecule type" value="Genomic_DNA"/>
</dbReference>
<keyword evidence="2" id="KW-1185">Reference proteome</keyword>
<organism evidence="1 2">
    <name type="scientific">Crocosphaera chwakensis CCY0110</name>
    <dbReference type="NCBI Taxonomy" id="391612"/>
    <lineage>
        <taxon>Bacteria</taxon>
        <taxon>Bacillati</taxon>
        <taxon>Cyanobacteriota</taxon>
        <taxon>Cyanophyceae</taxon>
        <taxon>Oscillatoriophycideae</taxon>
        <taxon>Chroococcales</taxon>
        <taxon>Aphanothecaceae</taxon>
        <taxon>Crocosphaera</taxon>
        <taxon>Crocosphaera chwakensis</taxon>
    </lineage>
</organism>
<gene>
    <name evidence="1" type="ORF">CY0110_16272</name>
</gene>
<evidence type="ECO:0000313" key="1">
    <source>
        <dbReference type="EMBL" id="EAZ93368.1"/>
    </source>
</evidence>
<dbReference type="Proteomes" id="UP000003781">
    <property type="component" value="Unassembled WGS sequence"/>
</dbReference>
<reference evidence="1 2" key="1">
    <citation type="submission" date="2007-03" db="EMBL/GenBank/DDBJ databases">
        <authorList>
            <person name="Stal L."/>
            <person name="Ferriera S."/>
            <person name="Johnson J."/>
            <person name="Kravitz S."/>
            <person name="Beeson K."/>
            <person name="Sutton G."/>
            <person name="Rogers Y.-H."/>
            <person name="Friedman R."/>
            <person name="Frazier M."/>
            <person name="Venter J.C."/>
        </authorList>
    </citation>
    <scope>NUCLEOTIDE SEQUENCE [LARGE SCALE GENOMIC DNA]</scope>
    <source>
        <strain evidence="1 2">CCY0110</strain>
    </source>
</reference>
<dbReference type="AlphaFoldDB" id="A3IHT6"/>
<name>A3IHT6_9CHRO</name>
<comment type="caution">
    <text evidence="1">The sequence shown here is derived from an EMBL/GenBank/DDBJ whole genome shotgun (WGS) entry which is preliminary data.</text>
</comment>